<dbReference type="Gene3D" id="1.10.10.10">
    <property type="entry name" value="Winged helix-like DNA-binding domain superfamily/Winged helix DNA-binding domain"/>
    <property type="match status" value="1"/>
</dbReference>
<organism evidence="2 3">
    <name type="scientific">miscellaneous Crenarchaeota group-15 archaeon DG-45</name>
    <dbReference type="NCBI Taxonomy" id="1685127"/>
    <lineage>
        <taxon>Archaea</taxon>
        <taxon>Candidatus Bathyarchaeota</taxon>
        <taxon>MCG-15</taxon>
    </lineage>
</organism>
<evidence type="ECO:0000259" key="1">
    <source>
        <dbReference type="Pfam" id="PF14947"/>
    </source>
</evidence>
<evidence type="ECO:0000313" key="3">
    <source>
        <dbReference type="Proteomes" id="UP000037210"/>
    </source>
</evidence>
<name>A0A0M0BMM8_9ARCH</name>
<protein>
    <recommendedName>
        <fullName evidence="1">ArnR1-like winged helix-turn-helix domain-containing protein</fullName>
    </recommendedName>
</protein>
<gene>
    <name evidence="2" type="ORF">AC482_06100</name>
</gene>
<dbReference type="Pfam" id="PF14947">
    <property type="entry name" value="HTH_45"/>
    <property type="match status" value="1"/>
</dbReference>
<dbReference type="SUPFAM" id="SSF46785">
    <property type="entry name" value="Winged helix' DNA-binding domain"/>
    <property type="match status" value="1"/>
</dbReference>
<dbReference type="InterPro" id="IPR038723">
    <property type="entry name" value="ArnR1-like_HTH"/>
</dbReference>
<reference evidence="2 3" key="1">
    <citation type="submission" date="2015-06" db="EMBL/GenBank/DDBJ databases">
        <title>New insights into the roles of widespread benthic archaea in carbon and nitrogen cycling.</title>
        <authorList>
            <person name="Lazar C.S."/>
            <person name="Baker B.J."/>
            <person name="Seitz K.W."/>
            <person name="Hyde A.S."/>
            <person name="Dick G.J."/>
            <person name="Hinrichs K.-U."/>
            <person name="Teske A.P."/>
        </authorList>
    </citation>
    <scope>NUCLEOTIDE SEQUENCE [LARGE SCALE GENOMIC DNA]</scope>
    <source>
        <strain evidence="2">DG-45</strain>
    </source>
</reference>
<proteinExistence type="predicted"/>
<feature type="domain" description="ArnR1-like winged helix-turn-helix" evidence="1">
    <location>
        <begin position="2"/>
        <end position="76"/>
    </location>
</feature>
<dbReference type="AlphaFoldDB" id="A0A0M0BMM8"/>
<accession>A0A0M0BMM8</accession>
<dbReference type="EMBL" id="LFWZ01000059">
    <property type="protein sequence ID" value="KON29576.1"/>
    <property type="molecule type" value="Genomic_DNA"/>
</dbReference>
<dbReference type="InterPro" id="IPR036388">
    <property type="entry name" value="WH-like_DNA-bd_sf"/>
</dbReference>
<comment type="caution">
    <text evidence="2">The sequence shown here is derived from an EMBL/GenBank/DDBJ whole genome shotgun (WGS) entry which is preliminary data.</text>
</comment>
<evidence type="ECO:0000313" key="2">
    <source>
        <dbReference type="EMBL" id="KON29576.1"/>
    </source>
</evidence>
<dbReference type="Proteomes" id="UP000037210">
    <property type="component" value="Unassembled WGS sequence"/>
</dbReference>
<dbReference type="InterPro" id="IPR036390">
    <property type="entry name" value="WH_DNA-bd_sf"/>
</dbReference>
<sequence>MKRNNLDIIYDILHVAQSGARKTKIVYGANLNFHLATKYLSNLIDNGLIEVHKGSIIYKTTEKGLEFIRQYDGFRALVHGTSHQR</sequence>